<sequence length="256" mass="29471">MHDVFFLGGHDAEMLEIRNILQRNNIPYFDSQLKWGAKLSEYKEELNSLGTDQCPVFVELNLDCPYPEYAVIIDHHGERAGKDQLTAIEQTARRVGIELSRHQQLISINDKAHIRGMKAFGATESEIHTIRSLDRKAQGVTPEDEQKAQVTIEKHLRVICDDVAVIKSLCERTSCVVDRIHDQYRHIIVYSPDSKMHYFGPGKNVLFFRDILTGMQRRDKDIEFWYGGDLPDVGFLGTTYPFTDEFLYQTFCVAND</sequence>
<accession>A0A1V1P6Y6</accession>
<dbReference type="AlphaFoldDB" id="A0A1V1P6Y6"/>
<comment type="caution">
    <text evidence="1">The sequence shown here is derived from an EMBL/GenBank/DDBJ whole genome shotgun (WGS) entry which is preliminary data.</text>
</comment>
<dbReference type="Proteomes" id="UP000189670">
    <property type="component" value="Unassembled WGS sequence"/>
</dbReference>
<evidence type="ECO:0000313" key="1">
    <source>
        <dbReference type="EMBL" id="ETR70647.1"/>
    </source>
</evidence>
<reference evidence="2" key="1">
    <citation type="submission" date="2012-11" db="EMBL/GenBank/DDBJ databases">
        <authorList>
            <person name="Lucero-Rivera Y.E."/>
            <person name="Tovar-Ramirez D."/>
        </authorList>
    </citation>
    <scope>NUCLEOTIDE SEQUENCE [LARGE SCALE GENOMIC DNA]</scope>
    <source>
        <strain evidence="2">Araruama</strain>
    </source>
</reference>
<evidence type="ECO:0000313" key="2">
    <source>
        <dbReference type="Proteomes" id="UP000189670"/>
    </source>
</evidence>
<gene>
    <name evidence="1" type="ORF">OMM_03090</name>
</gene>
<protein>
    <submittedName>
        <fullName evidence="1">Uncharacterized protein</fullName>
    </submittedName>
</protein>
<organism evidence="1 2">
    <name type="scientific">Candidatus Magnetoglobus multicellularis str. Araruama</name>
    <dbReference type="NCBI Taxonomy" id="890399"/>
    <lineage>
        <taxon>Bacteria</taxon>
        <taxon>Pseudomonadati</taxon>
        <taxon>Thermodesulfobacteriota</taxon>
        <taxon>Desulfobacteria</taxon>
        <taxon>Desulfobacterales</taxon>
        <taxon>Desulfobacteraceae</taxon>
        <taxon>Candidatus Magnetoglobus</taxon>
    </lineage>
</organism>
<proteinExistence type="predicted"/>
<dbReference type="EMBL" id="ATBP01000392">
    <property type="protein sequence ID" value="ETR70647.1"/>
    <property type="molecule type" value="Genomic_DNA"/>
</dbReference>
<name>A0A1V1P6Y6_9BACT</name>